<dbReference type="InterPro" id="IPR000524">
    <property type="entry name" value="Tscrpt_reg_HTH_GntR"/>
</dbReference>
<comment type="caution">
    <text evidence="7">The sequence shown here is derived from an EMBL/GenBank/DDBJ whole genome shotgun (WGS) entry which is preliminary data.</text>
</comment>
<dbReference type="InterPro" id="IPR015421">
    <property type="entry name" value="PyrdxlP-dep_Trfase_major"/>
</dbReference>
<dbReference type="SUPFAM" id="SSF46785">
    <property type="entry name" value="Winged helix' DNA-binding domain"/>
    <property type="match status" value="1"/>
</dbReference>
<dbReference type="InterPro" id="IPR051446">
    <property type="entry name" value="HTH_trans_reg/aminotransferase"/>
</dbReference>
<name>A0A0X7K1F7_9PSED</name>
<dbReference type="CDD" id="cd00609">
    <property type="entry name" value="AAT_like"/>
    <property type="match status" value="1"/>
</dbReference>
<sequence length="469" mass="51524">MFISAIAFVEGTPKVQQIVEAFSQAIEGGEWAPGSKLPSVRELTQVLGVSKFTLNEALDRLRGRNLLTSSQGRGYFVAMETARPASVAWVDLLPQDLLSVLRRPLANADSELRPGSGHLPEDWLNTEAIRQALRSVVRAPSLRIAGLGTPAGLLPLRQALQQKLHSDGLSVPVEQIITTPNTVQGLDMLMRLLARPGDTVLLDAPCYFNFHANLALHGVKVVTIERRPDGLDFTALEQLLAEHRPSLYLTTSVLQNPTGHSFSPSQAFRLLQLTRQYHCHIIEDDLYGDLHPNPPPRLAALAGLDQVTYLSGFSKILSANTRLSYVVAAPQLAANLTHMKLMSGGVTSELFEHVVYRMLSEGSYARHRKRTVQRLQEAGGRVEQWLKRCGCEPAMAYEGGMFIWARLPAGVNAEQLAQAALKHSMALAPGALFGYDPANGDSMRFNVAHTDEPRVQRLFETLLLKAVGR</sequence>
<reference evidence="8" key="1">
    <citation type="submission" date="2016-01" db="EMBL/GenBank/DDBJ databases">
        <authorList>
            <person name="Gamez R.M."/>
            <person name="Rodriguez F."/>
            <person name="Bernal J.F."/>
            <person name="Agarwala R."/>
            <person name="Landsman D."/>
            <person name="Marino-Ramirez L."/>
        </authorList>
    </citation>
    <scope>NUCLEOTIDE SEQUENCE [LARGE SCALE GENOMIC DNA]</scope>
    <source>
        <strain evidence="8">Ps006</strain>
    </source>
</reference>
<protein>
    <submittedName>
        <fullName evidence="7">GntR family transcriptional regulator</fullName>
    </submittedName>
</protein>
<dbReference type="Gene3D" id="3.40.640.10">
    <property type="entry name" value="Type I PLP-dependent aspartate aminotransferase-like (Major domain)"/>
    <property type="match status" value="1"/>
</dbReference>
<dbReference type="PROSITE" id="PS50949">
    <property type="entry name" value="HTH_GNTR"/>
    <property type="match status" value="1"/>
</dbReference>
<dbReference type="GO" id="GO:0003700">
    <property type="term" value="F:DNA-binding transcription factor activity"/>
    <property type="evidence" value="ECO:0007669"/>
    <property type="project" value="InterPro"/>
</dbReference>
<organism evidence="7 8">
    <name type="scientific">Pseudomonas palleroniana</name>
    <dbReference type="NCBI Taxonomy" id="191390"/>
    <lineage>
        <taxon>Bacteria</taxon>
        <taxon>Pseudomonadati</taxon>
        <taxon>Pseudomonadota</taxon>
        <taxon>Gammaproteobacteria</taxon>
        <taxon>Pseudomonadales</taxon>
        <taxon>Pseudomonadaceae</taxon>
        <taxon>Pseudomonas</taxon>
    </lineage>
</organism>
<dbReference type="Proteomes" id="UP000067111">
    <property type="component" value="Unassembled WGS sequence"/>
</dbReference>
<dbReference type="InterPro" id="IPR036388">
    <property type="entry name" value="WH-like_DNA-bd_sf"/>
</dbReference>
<keyword evidence="4" id="KW-0238">DNA-binding</keyword>
<dbReference type="Pfam" id="PF00392">
    <property type="entry name" value="GntR"/>
    <property type="match status" value="1"/>
</dbReference>
<dbReference type="InterPro" id="IPR015424">
    <property type="entry name" value="PyrdxlP-dep_Trfase"/>
</dbReference>
<keyword evidence="5" id="KW-0804">Transcription</keyword>
<comment type="similarity">
    <text evidence="1">In the C-terminal section; belongs to the class-I pyridoxal-phosphate-dependent aminotransferase family.</text>
</comment>
<dbReference type="EMBL" id="LRMR01000025">
    <property type="protein sequence ID" value="KWU49476.1"/>
    <property type="molecule type" value="Genomic_DNA"/>
</dbReference>
<dbReference type="Pfam" id="PF00155">
    <property type="entry name" value="Aminotran_1_2"/>
    <property type="match status" value="1"/>
</dbReference>
<dbReference type="GO" id="GO:0003677">
    <property type="term" value="F:DNA binding"/>
    <property type="evidence" value="ECO:0007669"/>
    <property type="project" value="UniProtKB-KW"/>
</dbReference>
<keyword evidence="2" id="KW-0663">Pyridoxal phosphate</keyword>
<feature type="domain" description="HTH gntR-type" evidence="6">
    <location>
        <begin position="12"/>
        <end position="80"/>
    </location>
</feature>
<dbReference type="InterPro" id="IPR036390">
    <property type="entry name" value="WH_DNA-bd_sf"/>
</dbReference>
<evidence type="ECO:0000256" key="1">
    <source>
        <dbReference type="ARBA" id="ARBA00005384"/>
    </source>
</evidence>
<dbReference type="SUPFAM" id="SSF53383">
    <property type="entry name" value="PLP-dependent transferases"/>
    <property type="match status" value="1"/>
</dbReference>
<dbReference type="PANTHER" id="PTHR46577">
    <property type="entry name" value="HTH-TYPE TRANSCRIPTIONAL REGULATORY PROTEIN GABR"/>
    <property type="match status" value="1"/>
</dbReference>
<evidence type="ECO:0000256" key="2">
    <source>
        <dbReference type="ARBA" id="ARBA00022898"/>
    </source>
</evidence>
<evidence type="ECO:0000256" key="3">
    <source>
        <dbReference type="ARBA" id="ARBA00023015"/>
    </source>
</evidence>
<evidence type="ECO:0000313" key="8">
    <source>
        <dbReference type="Proteomes" id="UP000067111"/>
    </source>
</evidence>
<dbReference type="PANTHER" id="PTHR46577:SF2">
    <property type="entry name" value="TRANSCRIPTIONAL REGULATORY PROTEIN"/>
    <property type="match status" value="1"/>
</dbReference>
<evidence type="ECO:0000256" key="4">
    <source>
        <dbReference type="ARBA" id="ARBA00023125"/>
    </source>
</evidence>
<dbReference type="RefSeq" id="WP_060755574.1">
    <property type="nucleotide sequence ID" value="NZ_LRMR01000025.1"/>
</dbReference>
<gene>
    <name evidence="7" type="ORF">AWV77_18150</name>
</gene>
<dbReference type="CDD" id="cd07377">
    <property type="entry name" value="WHTH_GntR"/>
    <property type="match status" value="1"/>
</dbReference>
<evidence type="ECO:0000259" key="6">
    <source>
        <dbReference type="PROSITE" id="PS50949"/>
    </source>
</evidence>
<accession>A0A0X7K1F7</accession>
<dbReference type="AlphaFoldDB" id="A0A0X7K1F7"/>
<dbReference type="Gene3D" id="1.10.10.10">
    <property type="entry name" value="Winged helix-like DNA-binding domain superfamily/Winged helix DNA-binding domain"/>
    <property type="match status" value="1"/>
</dbReference>
<dbReference type="GO" id="GO:0030170">
    <property type="term" value="F:pyridoxal phosphate binding"/>
    <property type="evidence" value="ECO:0007669"/>
    <property type="project" value="InterPro"/>
</dbReference>
<proteinExistence type="inferred from homology"/>
<dbReference type="SMART" id="SM00345">
    <property type="entry name" value="HTH_GNTR"/>
    <property type="match status" value="1"/>
</dbReference>
<keyword evidence="3" id="KW-0805">Transcription regulation</keyword>
<evidence type="ECO:0000256" key="5">
    <source>
        <dbReference type="ARBA" id="ARBA00023163"/>
    </source>
</evidence>
<dbReference type="InterPro" id="IPR004839">
    <property type="entry name" value="Aminotransferase_I/II_large"/>
</dbReference>
<evidence type="ECO:0000313" key="7">
    <source>
        <dbReference type="EMBL" id="KWU49476.1"/>
    </source>
</evidence>
<dbReference type="OrthoDB" id="9802328at2"/>